<name>A0ABW1ZAA1_9BACT</name>
<accession>A0ABW1ZAA1</accession>
<sequence length="124" mass="14174">MSTEQPKHQFHVRKAILPGMAAIAIFLLFYAMMMGFAIMHRHFDSSASKVGLLILCTLLLVGVLGLLRMKRWGWALVTGGCLCMSLKDIYLTTHTHDPRFMIPALLELCFFLYLIRTDVRERTT</sequence>
<protein>
    <submittedName>
        <fullName evidence="2">Uncharacterized protein</fullName>
    </submittedName>
</protein>
<dbReference type="Proteomes" id="UP001596391">
    <property type="component" value="Unassembled WGS sequence"/>
</dbReference>
<organism evidence="2 3">
    <name type="scientific">Granulicella cerasi</name>
    <dbReference type="NCBI Taxonomy" id="741063"/>
    <lineage>
        <taxon>Bacteria</taxon>
        <taxon>Pseudomonadati</taxon>
        <taxon>Acidobacteriota</taxon>
        <taxon>Terriglobia</taxon>
        <taxon>Terriglobales</taxon>
        <taxon>Acidobacteriaceae</taxon>
        <taxon>Granulicella</taxon>
    </lineage>
</organism>
<keyword evidence="3" id="KW-1185">Reference proteome</keyword>
<evidence type="ECO:0000313" key="2">
    <source>
        <dbReference type="EMBL" id="MFC6645810.1"/>
    </source>
</evidence>
<gene>
    <name evidence="2" type="ORF">ACFQBQ_09495</name>
</gene>
<evidence type="ECO:0000256" key="1">
    <source>
        <dbReference type="SAM" id="Phobius"/>
    </source>
</evidence>
<proteinExistence type="predicted"/>
<keyword evidence="1" id="KW-1133">Transmembrane helix</keyword>
<comment type="caution">
    <text evidence="2">The sequence shown here is derived from an EMBL/GenBank/DDBJ whole genome shotgun (WGS) entry which is preliminary data.</text>
</comment>
<reference evidence="3" key="1">
    <citation type="journal article" date="2019" name="Int. J. Syst. Evol. Microbiol.">
        <title>The Global Catalogue of Microorganisms (GCM) 10K type strain sequencing project: providing services to taxonomists for standard genome sequencing and annotation.</title>
        <authorList>
            <consortium name="The Broad Institute Genomics Platform"/>
            <consortium name="The Broad Institute Genome Sequencing Center for Infectious Disease"/>
            <person name="Wu L."/>
            <person name="Ma J."/>
        </authorList>
    </citation>
    <scope>NUCLEOTIDE SEQUENCE [LARGE SCALE GENOMIC DNA]</scope>
    <source>
        <strain evidence="3">CGMCC 1.16026</strain>
    </source>
</reference>
<dbReference type="EMBL" id="JBHSWI010000001">
    <property type="protein sequence ID" value="MFC6645810.1"/>
    <property type="molecule type" value="Genomic_DNA"/>
</dbReference>
<dbReference type="RefSeq" id="WP_263369526.1">
    <property type="nucleotide sequence ID" value="NZ_JAGSYD010000001.1"/>
</dbReference>
<feature type="transmembrane region" description="Helical" evidence="1">
    <location>
        <begin position="98"/>
        <end position="115"/>
    </location>
</feature>
<keyword evidence="1" id="KW-0472">Membrane</keyword>
<feature type="transmembrane region" description="Helical" evidence="1">
    <location>
        <begin position="50"/>
        <end position="67"/>
    </location>
</feature>
<keyword evidence="1" id="KW-0812">Transmembrane</keyword>
<feature type="transmembrane region" description="Helical" evidence="1">
    <location>
        <begin position="15"/>
        <end position="38"/>
    </location>
</feature>
<evidence type="ECO:0000313" key="3">
    <source>
        <dbReference type="Proteomes" id="UP001596391"/>
    </source>
</evidence>